<proteinExistence type="predicted"/>
<dbReference type="Gene3D" id="2.60.40.10">
    <property type="entry name" value="Immunoglobulins"/>
    <property type="match status" value="2"/>
</dbReference>
<dbReference type="NCBIfam" id="NF038133">
    <property type="entry name" value="choice_anch_L"/>
    <property type="match status" value="1"/>
</dbReference>
<dbReference type="InterPro" id="IPR013783">
    <property type="entry name" value="Ig-like_fold"/>
</dbReference>
<protein>
    <submittedName>
        <fullName evidence="1">Choice-of-anchor L domain-containing protein</fullName>
    </submittedName>
</protein>
<dbReference type="Proteomes" id="UP001500736">
    <property type="component" value="Unassembled WGS sequence"/>
</dbReference>
<dbReference type="CDD" id="cd00146">
    <property type="entry name" value="PKD"/>
    <property type="match status" value="1"/>
</dbReference>
<name>A0ABP3UTS3_9FLAO</name>
<evidence type="ECO:0000313" key="1">
    <source>
        <dbReference type="EMBL" id="GAA0742433.1"/>
    </source>
</evidence>
<accession>A0ABP3UTS3</accession>
<gene>
    <name evidence="1" type="ORF">GCM10009431_14430</name>
</gene>
<dbReference type="RefSeq" id="WP_343797028.1">
    <property type="nucleotide sequence ID" value="NZ_BAAAGF010000002.1"/>
</dbReference>
<organism evidence="1 2">
    <name type="scientific">Gaetbulibacter jejuensis</name>
    <dbReference type="NCBI Taxonomy" id="584607"/>
    <lineage>
        <taxon>Bacteria</taxon>
        <taxon>Pseudomonadati</taxon>
        <taxon>Bacteroidota</taxon>
        <taxon>Flavobacteriia</taxon>
        <taxon>Flavobacteriales</taxon>
        <taxon>Flavobacteriaceae</taxon>
        <taxon>Gaetbulibacter</taxon>
    </lineage>
</organism>
<dbReference type="InterPro" id="IPR049804">
    <property type="entry name" value="Choice_anch_L"/>
</dbReference>
<keyword evidence="2" id="KW-1185">Reference proteome</keyword>
<evidence type="ECO:0000313" key="2">
    <source>
        <dbReference type="Proteomes" id="UP001500736"/>
    </source>
</evidence>
<dbReference type="InterPro" id="IPR026341">
    <property type="entry name" value="T9SS_type_B"/>
</dbReference>
<reference evidence="2" key="1">
    <citation type="journal article" date="2019" name="Int. J. Syst. Evol. Microbiol.">
        <title>The Global Catalogue of Microorganisms (GCM) 10K type strain sequencing project: providing services to taxonomists for standard genome sequencing and annotation.</title>
        <authorList>
            <consortium name="The Broad Institute Genomics Platform"/>
            <consortium name="The Broad Institute Genome Sequencing Center for Infectious Disease"/>
            <person name="Wu L."/>
            <person name="Ma J."/>
        </authorList>
    </citation>
    <scope>NUCLEOTIDE SEQUENCE [LARGE SCALE GENOMIC DNA]</scope>
    <source>
        <strain evidence="2">JCM 15976</strain>
    </source>
</reference>
<dbReference type="NCBIfam" id="TIGR04131">
    <property type="entry name" value="Bac_Flav_CTERM"/>
    <property type="match status" value="1"/>
</dbReference>
<dbReference type="Pfam" id="PF13585">
    <property type="entry name" value="CHU_C"/>
    <property type="match status" value="1"/>
</dbReference>
<sequence length="780" mass="85821">MNKVVIIVLLCMCTFTYGQNIQVESQTYTPQQLIEDILIDSNCIDNVVVTNVSGGDFGNTDQSYGYFDAAGTTFPLQSGIVLSTGRLSNVPGPNTSLSDDDAPNWLGDSDLENALNESNTTNATIIEFEFSSVASQVSFRYLFASEEYQEGNSNTCQYSDLFGFLIKPANQQQYTNIALIPNTQTPVKVTTVHSGIPGSCAPINEAYFGSWNGANTPINFNGQTTVLTATADIVPNETYHVKLVIADEQNYRYDSAVFLEAGSFELSTNLGPDRLLANNNAVCEGETLELNAYQNGQNTYEWYRDGVLVQGAQTGCGTCGTYTVSQPGTYTVEVGLANSCISYGEVVVEYSPNPIVFDSVLIECDQNQDGITYYNLFDASQDVTNNDASLLVTNFYLSENDALNEVNEIPNASNFQNSNPFQTVYARVENENRCSNIAAVELQISNNTLSIPNAEACDGEIIDGFGEFDLTEISTSFEDQIPTGATVQYYETEADAFSETNALSSPYQNSTAYNQTLFVKVTTANNQCYSIGTVALEVLYTPTLLEDETFIYCLNTYPETITLYGGVLNDSPSNYYYEWLFNGNSTTVNTSFNNINEVGTYTVIVTDPNGCSASRTITVEASNIATIENITIEEGTFNNTISVTVSGEGMYEYALDNGAYQDESVFYDVLPGFHTVYVKDKNDCGVAEQLISVLGFPKFFSPNGDTIKDTWKVYGTNEQFNRGIDIKIFNRYGKLLASRNHLTNGWDGTFKGKALPSDDYWYLVTLPDGRTYRGHFALLR</sequence>
<comment type="caution">
    <text evidence="1">The sequence shown here is derived from an EMBL/GenBank/DDBJ whole genome shotgun (WGS) entry which is preliminary data.</text>
</comment>
<dbReference type="EMBL" id="BAAAGF010000002">
    <property type="protein sequence ID" value="GAA0742433.1"/>
    <property type="molecule type" value="Genomic_DNA"/>
</dbReference>